<gene>
    <name evidence="1" type="ORF">GSPATT00001110001</name>
</gene>
<dbReference type="GeneID" id="5028092"/>
<accession>A0CVU1</accession>
<reference evidence="1 2" key="1">
    <citation type="journal article" date="2006" name="Nature">
        <title>Global trends of whole-genome duplications revealed by the ciliate Paramecium tetraurelia.</title>
        <authorList>
            <consortium name="Genoscope"/>
            <person name="Aury J.-M."/>
            <person name="Jaillon O."/>
            <person name="Duret L."/>
            <person name="Noel B."/>
            <person name="Jubin C."/>
            <person name="Porcel B.M."/>
            <person name="Segurens B."/>
            <person name="Daubin V."/>
            <person name="Anthouard V."/>
            <person name="Aiach N."/>
            <person name="Arnaiz O."/>
            <person name="Billaut A."/>
            <person name="Beisson J."/>
            <person name="Blanc I."/>
            <person name="Bouhouche K."/>
            <person name="Camara F."/>
            <person name="Duharcourt S."/>
            <person name="Guigo R."/>
            <person name="Gogendeau D."/>
            <person name="Katinka M."/>
            <person name="Keller A.-M."/>
            <person name="Kissmehl R."/>
            <person name="Klotz C."/>
            <person name="Koll F."/>
            <person name="Le Moue A."/>
            <person name="Lepere C."/>
            <person name="Malinsky S."/>
            <person name="Nowacki M."/>
            <person name="Nowak J.K."/>
            <person name="Plattner H."/>
            <person name="Poulain J."/>
            <person name="Ruiz F."/>
            <person name="Serrano V."/>
            <person name="Zagulski M."/>
            <person name="Dessen P."/>
            <person name="Betermier M."/>
            <person name="Weissenbach J."/>
            <person name="Scarpelli C."/>
            <person name="Schachter V."/>
            <person name="Sperling L."/>
            <person name="Meyer E."/>
            <person name="Cohen J."/>
            <person name="Wincker P."/>
        </authorList>
    </citation>
    <scope>NUCLEOTIDE SEQUENCE [LARGE SCALE GENOMIC DNA]</scope>
    <source>
        <strain evidence="1 2">Stock d4-2</strain>
    </source>
</reference>
<dbReference type="KEGG" id="ptm:GSPATT00001110001"/>
<evidence type="ECO:0000313" key="2">
    <source>
        <dbReference type="Proteomes" id="UP000000600"/>
    </source>
</evidence>
<sequence length="140" mass="16073">MQLWLPSSFVKHQSRILIIQANLFTFEVAQFHFNHFVQNFTLKFNYLDFKKLVINGLPCYGILNEEFRTYSNLSISSPLSQDIILAGNRFSDTISAKKILSNEKAANSDPKQSKKIVNILKSCENPISLQFQKNASRTLQ</sequence>
<dbReference type="HOGENOM" id="CLU_1839045_0_0_1"/>
<dbReference type="Proteomes" id="UP000000600">
    <property type="component" value="Unassembled WGS sequence"/>
</dbReference>
<organism evidence="1 2">
    <name type="scientific">Paramecium tetraurelia</name>
    <dbReference type="NCBI Taxonomy" id="5888"/>
    <lineage>
        <taxon>Eukaryota</taxon>
        <taxon>Sar</taxon>
        <taxon>Alveolata</taxon>
        <taxon>Ciliophora</taxon>
        <taxon>Intramacronucleata</taxon>
        <taxon>Oligohymenophorea</taxon>
        <taxon>Peniculida</taxon>
        <taxon>Parameciidae</taxon>
        <taxon>Paramecium</taxon>
    </lineage>
</organism>
<dbReference type="InParanoid" id="A0CVU1"/>
<name>A0CVU1_PARTE</name>
<evidence type="ECO:0000313" key="1">
    <source>
        <dbReference type="EMBL" id="CAK74908.1"/>
    </source>
</evidence>
<dbReference type="RefSeq" id="XP_001442305.1">
    <property type="nucleotide sequence ID" value="XM_001442268.1"/>
</dbReference>
<dbReference type="EMBL" id="CT868207">
    <property type="protein sequence ID" value="CAK74908.1"/>
    <property type="molecule type" value="Genomic_DNA"/>
</dbReference>
<proteinExistence type="predicted"/>
<dbReference type="AlphaFoldDB" id="A0CVU1"/>
<keyword evidence="2" id="KW-1185">Reference proteome</keyword>
<protein>
    <submittedName>
        <fullName evidence="1">Uncharacterized protein</fullName>
    </submittedName>
</protein>